<sequence>KHITFHRTRSPVVAEIYMNGVLVERGERVRDLGVLLDSSMDFADHIDGVCLRASRAMGFIFRLSKLGLNFQTMVILYKALVRPLLEYASPVWSPYLMGQVDKLQSIQRRFIRILGVRNGYSYRNVPIMDIENNLGLLPLSSRRHVADLLILYKLVNGDIDCPQLLQLINFRVPSVTRLRQLFELKQSSTNYLLHSPIPRMLRAGNGVCDLVDFFSDSKARFRRTILTCCAGMNAV</sequence>
<proteinExistence type="predicted"/>
<gene>
    <name evidence="1" type="ORF">g.3785</name>
</gene>
<reference evidence="1" key="1">
    <citation type="submission" date="2015-11" db="EMBL/GenBank/DDBJ databases">
        <title>De novo transcriptome assembly of four potential Pierce s Disease insect vectors from Arizona vineyards.</title>
        <authorList>
            <person name="Tassone E.E."/>
        </authorList>
    </citation>
    <scope>NUCLEOTIDE SEQUENCE</scope>
</reference>
<protein>
    <submittedName>
        <fullName evidence="1">Uncharacterized protein</fullName>
    </submittedName>
</protein>
<dbReference type="AlphaFoldDB" id="A0A1B6GP81"/>
<evidence type="ECO:0000313" key="1">
    <source>
        <dbReference type="EMBL" id="JAS64235.1"/>
    </source>
</evidence>
<accession>A0A1B6GP81</accession>
<dbReference type="PANTHER" id="PTHR33332">
    <property type="entry name" value="REVERSE TRANSCRIPTASE DOMAIN-CONTAINING PROTEIN"/>
    <property type="match status" value="1"/>
</dbReference>
<dbReference type="PRINTS" id="PR01345">
    <property type="entry name" value="CERVTRCPTASE"/>
</dbReference>
<name>A0A1B6GP81_9HEMI</name>
<organism evidence="1">
    <name type="scientific">Cuerna arida</name>
    <dbReference type="NCBI Taxonomy" id="1464854"/>
    <lineage>
        <taxon>Eukaryota</taxon>
        <taxon>Metazoa</taxon>
        <taxon>Ecdysozoa</taxon>
        <taxon>Arthropoda</taxon>
        <taxon>Hexapoda</taxon>
        <taxon>Insecta</taxon>
        <taxon>Pterygota</taxon>
        <taxon>Neoptera</taxon>
        <taxon>Paraneoptera</taxon>
        <taxon>Hemiptera</taxon>
        <taxon>Auchenorrhyncha</taxon>
        <taxon>Membracoidea</taxon>
        <taxon>Cicadellidae</taxon>
        <taxon>Cicadellinae</taxon>
        <taxon>Proconiini</taxon>
        <taxon>Cuerna</taxon>
    </lineage>
</organism>
<dbReference type="EMBL" id="GECZ01005534">
    <property type="protein sequence ID" value="JAS64235.1"/>
    <property type="molecule type" value="Transcribed_RNA"/>
</dbReference>
<feature type="non-terminal residue" evidence="1">
    <location>
        <position position="1"/>
    </location>
</feature>